<dbReference type="EMBL" id="JAPFFF010000007">
    <property type="protein sequence ID" value="KAK8886370.1"/>
    <property type="molecule type" value="Genomic_DNA"/>
</dbReference>
<reference evidence="5 6" key="1">
    <citation type="submission" date="2024-04" db="EMBL/GenBank/DDBJ databases">
        <title>Tritrichomonas musculus Genome.</title>
        <authorList>
            <person name="Alves-Ferreira E."/>
            <person name="Grigg M."/>
            <person name="Lorenzi H."/>
            <person name="Galac M."/>
        </authorList>
    </citation>
    <scope>NUCLEOTIDE SEQUENCE [LARGE SCALE GENOMIC DNA]</scope>
    <source>
        <strain evidence="5 6">EAF2021</strain>
    </source>
</reference>
<proteinExistence type="inferred from homology"/>
<dbReference type="SMART" id="SM00177">
    <property type="entry name" value="ARF"/>
    <property type="match status" value="1"/>
</dbReference>
<gene>
    <name evidence="5" type="ORF">M9Y10_041833</name>
</gene>
<keyword evidence="2 3" id="KW-0342">GTP-binding</keyword>
<feature type="region of interest" description="Disordered" evidence="4">
    <location>
        <begin position="221"/>
        <end position="241"/>
    </location>
</feature>
<evidence type="ECO:0000313" key="6">
    <source>
        <dbReference type="Proteomes" id="UP001470230"/>
    </source>
</evidence>
<evidence type="ECO:0008006" key="7">
    <source>
        <dbReference type="Google" id="ProtNLM"/>
    </source>
</evidence>
<evidence type="ECO:0000256" key="3">
    <source>
        <dbReference type="RuleBase" id="RU003925"/>
    </source>
</evidence>
<evidence type="ECO:0000256" key="2">
    <source>
        <dbReference type="ARBA" id="ARBA00023134"/>
    </source>
</evidence>
<evidence type="ECO:0000256" key="1">
    <source>
        <dbReference type="ARBA" id="ARBA00022741"/>
    </source>
</evidence>
<dbReference type="InterPro" id="IPR027417">
    <property type="entry name" value="P-loop_NTPase"/>
</dbReference>
<dbReference type="Proteomes" id="UP001470230">
    <property type="component" value="Unassembled WGS sequence"/>
</dbReference>
<dbReference type="SMART" id="SM00175">
    <property type="entry name" value="RAB"/>
    <property type="match status" value="1"/>
</dbReference>
<dbReference type="CDD" id="cd00878">
    <property type="entry name" value="Arf_Arl"/>
    <property type="match status" value="1"/>
</dbReference>
<dbReference type="InterPro" id="IPR006689">
    <property type="entry name" value="Small_GTPase_ARF/SAR"/>
</dbReference>
<dbReference type="PROSITE" id="PS51419">
    <property type="entry name" value="RAB"/>
    <property type="match status" value="1"/>
</dbReference>
<dbReference type="SUPFAM" id="SSF52540">
    <property type="entry name" value="P-loop containing nucleoside triphosphate hydrolases"/>
    <property type="match status" value="1"/>
</dbReference>
<dbReference type="NCBIfam" id="TIGR00231">
    <property type="entry name" value="small_GTP"/>
    <property type="match status" value="1"/>
</dbReference>
<comment type="similarity">
    <text evidence="3">Belongs to the small GTPase superfamily. Arf family.</text>
</comment>
<dbReference type="InterPro" id="IPR005225">
    <property type="entry name" value="Small_GTP-bd"/>
</dbReference>
<dbReference type="PANTHER" id="PTHR46090">
    <property type="entry name" value="ADP-RIBOSYLATION FACTOR-LIKE PROTEIN 13B"/>
    <property type="match status" value="1"/>
</dbReference>
<dbReference type="PANTHER" id="PTHR46090:SF2">
    <property type="entry name" value="ADP-RIBOSYLATION FACTOR-LIKE PROTEIN 13B"/>
    <property type="match status" value="1"/>
</dbReference>
<dbReference type="Gene3D" id="3.40.50.300">
    <property type="entry name" value="P-loop containing nucleotide triphosphate hydrolases"/>
    <property type="match status" value="1"/>
</dbReference>
<dbReference type="Pfam" id="PF00025">
    <property type="entry name" value="Arf"/>
    <property type="match status" value="1"/>
</dbReference>
<evidence type="ECO:0000256" key="4">
    <source>
        <dbReference type="SAM" id="MobiDB-lite"/>
    </source>
</evidence>
<dbReference type="SMART" id="SM00178">
    <property type="entry name" value="SAR"/>
    <property type="match status" value="1"/>
</dbReference>
<organism evidence="5 6">
    <name type="scientific">Tritrichomonas musculus</name>
    <dbReference type="NCBI Taxonomy" id="1915356"/>
    <lineage>
        <taxon>Eukaryota</taxon>
        <taxon>Metamonada</taxon>
        <taxon>Parabasalia</taxon>
        <taxon>Tritrichomonadida</taxon>
        <taxon>Tritrichomonadidae</taxon>
        <taxon>Tritrichomonas</taxon>
    </lineage>
</organism>
<comment type="caution">
    <text evidence="5">The sequence shown here is derived from an EMBL/GenBank/DDBJ whole genome shotgun (WGS) entry which is preliminary data.</text>
</comment>
<dbReference type="InterPro" id="IPR051995">
    <property type="entry name" value="Ciliary_GTPase"/>
</dbReference>
<protein>
    <recommendedName>
        <fullName evidence="7">ADP-ribosylation factor</fullName>
    </recommendedName>
</protein>
<accession>A0ABR2K8J3</accession>
<dbReference type="PROSITE" id="PS51417">
    <property type="entry name" value="ARF"/>
    <property type="match status" value="1"/>
</dbReference>
<dbReference type="PRINTS" id="PR00328">
    <property type="entry name" value="SAR1GTPBP"/>
</dbReference>
<name>A0ABR2K8J3_9EUKA</name>
<evidence type="ECO:0000313" key="5">
    <source>
        <dbReference type="EMBL" id="KAK8886370.1"/>
    </source>
</evidence>
<sequence>MGSCVSTQPTATIPLDEIEISIFGIDNAGKTCFLRSLAGNFDFDSVPTVGFGQETFMYDDVKLKVFDLGGNENFRSVWTRYFAEIWGFVYVVDAADPDRFEESKLQLKEMLENKMLKNKPLIVVANKQDKPNAVPAEKVKKAFKGIPNLKKIQFVDASVTTIVNNKCNEGVSSAVSALIVNILADFEKIGQRRAVDMKEQEEIEERERAEKLARIRAMRAEAEAEAKANADNVRQEQTANA</sequence>
<keyword evidence="1 3" id="KW-0547">Nucleotide-binding</keyword>
<keyword evidence="6" id="KW-1185">Reference proteome</keyword>